<gene>
    <name evidence="2" type="ORF">HK415_16670</name>
</gene>
<proteinExistence type="predicted"/>
<evidence type="ECO:0000313" key="3">
    <source>
        <dbReference type="Proteomes" id="UP000552954"/>
    </source>
</evidence>
<reference evidence="2 3" key="2">
    <citation type="submission" date="2020-06" db="EMBL/GenBank/DDBJ databases">
        <title>Ramlibacter rhizophilus sp. nov., isolated from rhizosphere soil of national flower Mugunghwa from South Korea.</title>
        <authorList>
            <person name="Zheng-Fei Y."/>
            <person name="Huan T."/>
        </authorList>
    </citation>
    <scope>NUCLEOTIDE SEQUENCE [LARGE SCALE GENOMIC DNA]</scope>
    <source>
        <strain evidence="2 3">B156</strain>
    </source>
</reference>
<evidence type="ECO:0000256" key="1">
    <source>
        <dbReference type="SAM" id="Phobius"/>
    </source>
</evidence>
<reference evidence="2 3" key="1">
    <citation type="submission" date="2020-05" db="EMBL/GenBank/DDBJ databases">
        <authorList>
            <person name="Khan S.A."/>
            <person name="Jeon C.O."/>
            <person name="Chun B.H."/>
        </authorList>
    </citation>
    <scope>NUCLEOTIDE SEQUENCE [LARGE SCALE GENOMIC DNA]</scope>
    <source>
        <strain evidence="2 3">B156</strain>
    </source>
</reference>
<organism evidence="2 3">
    <name type="scientific">Ramlibacter montanisoli</name>
    <dbReference type="NCBI Taxonomy" id="2732512"/>
    <lineage>
        <taxon>Bacteria</taxon>
        <taxon>Pseudomonadati</taxon>
        <taxon>Pseudomonadota</taxon>
        <taxon>Betaproteobacteria</taxon>
        <taxon>Burkholderiales</taxon>
        <taxon>Comamonadaceae</taxon>
        <taxon>Ramlibacter</taxon>
    </lineage>
</organism>
<dbReference type="Proteomes" id="UP000552954">
    <property type="component" value="Unassembled WGS sequence"/>
</dbReference>
<dbReference type="RefSeq" id="WP_171561212.1">
    <property type="nucleotide sequence ID" value="NZ_JABFCS010000001.1"/>
</dbReference>
<sequence>MKKLLAEGLVDALGFVAGALAGFGLARMLGWDPFAAGYGGASLGGILLCGLGGGAGLQLARRLVRRRKDS</sequence>
<feature type="transmembrane region" description="Helical" evidence="1">
    <location>
        <begin position="12"/>
        <end position="30"/>
    </location>
</feature>
<name>A0A849KKG7_9BURK</name>
<keyword evidence="3" id="KW-1185">Reference proteome</keyword>
<keyword evidence="1" id="KW-0812">Transmembrane</keyword>
<comment type="caution">
    <text evidence="2">The sequence shown here is derived from an EMBL/GenBank/DDBJ whole genome shotgun (WGS) entry which is preliminary data.</text>
</comment>
<keyword evidence="1" id="KW-1133">Transmembrane helix</keyword>
<keyword evidence="1" id="KW-0472">Membrane</keyword>
<dbReference type="EMBL" id="JABFCS010000001">
    <property type="protein sequence ID" value="NNU44453.1"/>
    <property type="molecule type" value="Genomic_DNA"/>
</dbReference>
<feature type="transmembrane region" description="Helical" evidence="1">
    <location>
        <begin position="36"/>
        <end position="60"/>
    </location>
</feature>
<evidence type="ECO:0000313" key="2">
    <source>
        <dbReference type="EMBL" id="NNU44453.1"/>
    </source>
</evidence>
<accession>A0A849KKG7</accession>
<protein>
    <submittedName>
        <fullName evidence="2">Uncharacterized protein</fullName>
    </submittedName>
</protein>
<dbReference type="AlphaFoldDB" id="A0A849KKG7"/>